<dbReference type="AlphaFoldDB" id="A0ABD3VNM9"/>
<evidence type="ECO:0000256" key="2">
    <source>
        <dbReference type="ARBA" id="ARBA00010972"/>
    </source>
</evidence>
<comment type="caution">
    <text evidence="9">The sequence shown here is derived from an EMBL/GenBank/DDBJ whole genome shotgun (WGS) entry which is preliminary data.</text>
</comment>
<evidence type="ECO:0000256" key="1">
    <source>
        <dbReference type="ARBA" id="ARBA00004173"/>
    </source>
</evidence>
<protein>
    <recommendedName>
        <fullName evidence="7">Large ribosomal subunit protein mL51</fullName>
    </recommendedName>
    <alternativeName>
        <fullName evidence="8">39S ribosomal protein L51, mitochondrial</fullName>
    </alternativeName>
</protein>
<dbReference type="Pfam" id="PF10244">
    <property type="entry name" value="MRP-L51"/>
    <property type="match status" value="1"/>
</dbReference>
<evidence type="ECO:0000256" key="6">
    <source>
        <dbReference type="ARBA" id="ARBA00023274"/>
    </source>
</evidence>
<dbReference type="PANTHER" id="PTHR13409">
    <property type="entry name" value="MITOCHONDRIAL 39S RIBOSOMAL PROTEIN L51"/>
    <property type="match status" value="1"/>
</dbReference>
<accession>A0ABD3VNM9</accession>
<reference evidence="9 10" key="1">
    <citation type="submission" date="2024-11" db="EMBL/GenBank/DDBJ databases">
        <title>Chromosome-level genome assembly of the freshwater bivalve Anodonta woodiana.</title>
        <authorList>
            <person name="Chen X."/>
        </authorList>
    </citation>
    <scope>NUCLEOTIDE SEQUENCE [LARGE SCALE GENOMIC DNA]</scope>
    <source>
        <strain evidence="9">MN2024</strain>
        <tissue evidence="9">Gills</tissue>
    </source>
</reference>
<dbReference type="GO" id="GO:1990904">
    <property type="term" value="C:ribonucleoprotein complex"/>
    <property type="evidence" value="ECO:0007669"/>
    <property type="project" value="UniProtKB-KW"/>
</dbReference>
<keyword evidence="4" id="KW-0689">Ribosomal protein</keyword>
<evidence type="ECO:0000313" key="9">
    <source>
        <dbReference type="EMBL" id="KAL3862623.1"/>
    </source>
</evidence>
<dbReference type="EMBL" id="JBJQND010000011">
    <property type="protein sequence ID" value="KAL3862622.1"/>
    <property type="molecule type" value="Genomic_DNA"/>
</dbReference>
<dbReference type="Proteomes" id="UP001634394">
    <property type="component" value="Unassembled WGS sequence"/>
</dbReference>
<dbReference type="InterPro" id="IPR019373">
    <property type="entry name" value="Ribosomal_mL51"/>
</dbReference>
<keyword evidence="6" id="KW-0687">Ribonucleoprotein</keyword>
<proteinExistence type="inferred from homology"/>
<gene>
    <name evidence="9" type="ORF">ACJMK2_008577</name>
</gene>
<evidence type="ECO:0000256" key="4">
    <source>
        <dbReference type="ARBA" id="ARBA00022980"/>
    </source>
</evidence>
<evidence type="ECO:0000313" key="10">
    <source>
        <dbReference type="Proteomes" id="UP001634394"/>
    </source>
</evidence>
<comment type="similarity">
    <text evidence="2">Belongs to the mitochondrion-specific ribosomal protein mL51 family.</text>
</comment>
<comment type="subcellular location">
    <subcellularLocation>
        <location evidence="1">Mitochondrion</location>
    </subcellularLocation>
</comment>
<dbReference type="GO" id="GO:0005840">
    <property type="term" value="C:ribosome"/>
    <property type="evidence" value="ECO:0007669"/>
    <property type="project" value="UniProtKB-KW"/>
</dbReference>
<organism evidence="9 10">
    <name type="scientific">Sinanodonta woodiana</name>
    <name type="common">Chinese pond mussel</name>
    <name type="synonym">Anodonta woodiana</name>
    <dbReference type="NCBI Taxonomy" id="1069815"/>
    <lineage>
        <taxon>Eukaryota</taxon>
        <taxon>Metazoa</taxon>
        <taxon>Spiralia</taxon>
        <taxon>Lophotrochozoa</taxon>
        <taxon>Mollusca</taxon>
        <taxon>Bivalvia</taxon>
        <taxon>Autobranchia</taxon>
        <taxon>Heteroconchia</taxon>
        <taxon>Palaeoheterodonta</taxon>
        <taxon>Unionida</taxon>
        <taxon>Unionoidea</taxon>
        <taxon>Unionidae</taxon>
        <taxon>Unioninae</taxon>
        <taxon>Sinanodonta</taxon>
    </lineage>
</organism>
<sequence>MFSWLKPALALLREPSIHQLHSGLKSLPLFQWKTIGNSEQLCTCKAVAYASVPCRALVPCRASSSLSPEDTFFTPSPYKKKAPRRYGYENKLFGGGLLPRLEEPLKRLKPYKPKDSWSKDRALFGQNDYIDILGDGSVVPKDLIKGPRWLLGWRGNELQRLLRKMKTVGYLMKDIYPTYYHNNWKRIRFLYKKYNIKRGKRIR</sequence>
<dbReference type="EMBL" id="JBJQND010000011">
    <property type="protein sequence ID" value="KAL3862623.1"/>
    <property type="molecule type" value="Genomic_DNA"/>
</dbReference>
<evidence type="ECO:0000256" key="7">
    <source>
        <dbReference type="ARBA" id="ARBA00035182"/>
    </source>
</evidence>
<evidence type="ECO:0000256" key="3">
    <source>
        <dbReference type="ARBA" id="ARBA00022946"/>
    </source>
</evidence>
<keyword evidence="5" id="KW-0496">Mitochondrion</keyword>
<keyword evidence="3" id="KW-0809">Transit peptide</keyword>
<name>A0ABD3VNM9_SINWO</name>
<dbReference type="PANTHER" id="PTHR13409:SF0">
    <property type="entry name" value="LARGE RIBOSOMAL SUBUNIT PROTEIN ML51"/>
    <property type="match status" value="1"/>
</dbReference>
<keyword evidence="10" id="KW-1185">Reference proteome</keyword>
<dbReference type="GO" id="GO:0005739">
    <property type="term" value="C:mitochondrion"/>
    <property type="evidence" value="ECO:0007669"/>
    <property type="project" value="UniProtKB-SubCell"/>
</dbReference>
<evidence type="ECO:0000256" key="8">
    <source>
        <dbReference type="ARBA" id="ARBA00035419"/>
    </source>
</evidence>
<evidence type="ECO:0000256" key="5">
    <source>
        <dbReference type="ARBA" id="ARBA00023128"/>
    </source>
</evidence>